<evidence type="ECO:0000313" key="4">
    <source>
        <dbReference type="EnsemblMetazoa" id="AFUN006695-PA"/>
    </source>
</evidence>
<keyword evidence="2" id="KW-0472">Membrane</keyword>
<sequence>MAKFIPIVICFVIASTRLIVHAEPECVDIHAFLKDTSALMRSLPDHTYPVFNLCTADTAQKTFHSAVTFYRNMSNSPPCKKYLENNRLTVYQSIYAELTGLWDAANCEACTGAVNDTAKFMNLSNTLDACFARSKTPCVSCDTDYQNVQQFYASINKKQHGSGMCFDIEDRMNQTRRIWSGQYNCCKDKRHSMVIFASIASVVCVLPFLFYTLMHLAATRRERLRLSLLIVNDEPDQPSGSRNNNGVIRNSDMERIVEVDDDEENHANDSDSDGDSFHKKPPTAKFNNLDVKEGNLLDVSEFEHSSSILQPQPDPVGHKHDRHEKESEDESLLQ</sequence>
<keyword evidence="2" id="KW-1133">Transmembrane helix</keyword>
<feature type="region of interest" description="Disordered" evidence="1">
    <location>
        <begin position="302"/>
        <end position="334"/>
    </location>
</feature>
<evidence type="ECO:0000256" key="1">
    <source>
        <dbReference type="SAM" id="MobiDB-lite"/>
    </source>
</evidence>
<dbReference type="VEuPathDB" id="VectorBase:AFUN2_014662"/>
<dbReference type="GO" id="GO:0005829">
    <property type="term" value="C:cytosol"/>
    <property type="evidence" value="ECO:0007669"/>
    <property type="project" value="TreeGrafter"/>
</dbReference>
<dbReference type="VEuPathDB" id="VectorBase:AFUN006695"/>
<proteinExistence type="predicted"/>
<feature type="signal peptide" evidence="3">
    <location>
        <begin position="1"/>
        <end position="22"/>
    </location>
</feature>
<feature type="transmembrane region" description="Helical" evidence="2">
    <location>
        <begin position="193"/>
        <end position="218"/>
    </location>
</feature>
<dbReference type="EnsemblMetazoa" id="AFUN006695-RA">
    <property type="protein sequence ID" value="AFUN006695-PA"/>
    <property type="gene ID" value="AFUN006695"/>
</dbReference>
<feature type="chain" id="PRO_5008873763" description="Osteopetrosis-associated transmembrane protein 1" evidence="3">
    <location>
        <begin position="23"/>
        <end position="334"/>
    </location>
</feature>
<dbReference type="STRING" id="62324.A0A182RKC7"/>
<feature type="region of interest" description="Disordered" evidence="1">
    <location>
        <begin position="264"/>
        <end position="289"/>
    </location>
</feature>
<dbReference type="InterPro" id="IPR019172">
    <property type="entry name" value="Osteopetrosis-assoc_TM_1"/>
</dbReference>
<dbReference type="PANTHER" id="PTHR15644:SF2">
    <property type="entry name" value="OSTEOPETROSIS-ASSOCIATED TRANSMEMBRANE PROTEIN 1"/>
    <property type="match status" value="1"/>
</dbReference>
<protein>
    <recommendedName>
        <fullName evidence="5">Osteopetrosis-associated transmembrane protein 1</fullName>
    </recommendedName>
</protein>
<feature type="compositionally biased region" description="Acidic residues" evidence="1">
    <location>
        <begin position="264"/>
        <end position="274"/>
    </location>
</feature>
<evidence type="ECO:0000256" key="2">
    <source>
        <dbReference type="SAM" id="Phobius"/>
    </source>
</evidence>
<reference evidence="4" key="1">
    <citation type="submission" date="2020-05" db="UniProtKB">
        <authorList>
            <consortium name="EnsemblMetazoa"/>
        </authorList>
    </citation>
    <scope>IDENTIFICATION</scope>
    <source>
        <strain evidence="4">FUMOZ</strain>
    </source>
</reference>
<name>A0A182RKC7_ANOFN</name>
<dbReference type="Pfam" id="PF09777">
    <property type="entry name" value="OSTMP1"/>
    <property type="match status" value="1"/>
</dbReference>
<keyword evidence="3" id="KW-0732">Signal</keyword>
<organism evidence="4">
    <name type="scientific">Anopheles funestus</name>
    <name type="common">African malaria mosquito</name>
    <dbReference type="NCBI Taxonomy" id="62324"/>
    <lineage>
        <taxon>Eukaryota</taxon>
        <taxon>Metazoa</taxon>
        <taxon>Ecdysozoa</taxon>
        <taxon>Arthropoda</taxon>
        <taxon>Hexapoda</taxon>
        <taxon>Insecta</taxon>
        <taxon>Pterygota</taxon>
        <taxon>Neoptera</taxon>
        <taxon>Endopterygota</taxon>
        <taxon>Diptera</taxon>
        <taxon>Nematocera</taxon>
        <taxon>Culicoidea</taxon>
        <taxon>Culicidae</taxon>
        <taxon>Anophelinae</taxon>
        <taxon>Anopheles</taxon>
    </lineage>
</organism>
<accession>A0A182RKC7</accession>
<dbReference type="AlphaFoldDB" id="A0A182RKC7"/>
<evidence type="ECO:0008006" key="5">
    <source>
        <dbReference type="Google" id="ProtNLM"/>
    </source>
</evidence>
<evidence type="ECO:0000256" key="3">
    <source>
        <dbReference type="SAM" id="SignalP"/>
    </source>
</evidence>
<keyword evidence="2" id="KW-0812">Transmembrane</keyword>
<dbReference type="PANTHER" id="PTHR15644">
    <property type="entry name" value="OSTEOPETROSIS ASSOCIATED TRANSMEMBRANE PROTEIN 1"/>
    <property type="match status" value="1"/>
</dbReference>